<dbReference type="EMBL" id="AWWV01010993">
    <property type="protein sequence ID" value="OMO75665.1"/>
    <property type="molecule type" value="Genomic_DNA"/>
</dbReference>
<protein>
    <submittedName>
        <fullName evidence="1">Uncharacterized protein</fullName>
    </submittedName>
</protein>
<organism evidence="1 2">
    <name type="scientific">Corchorus capsularis</name>
    <name type="common">Jute</name>
    <dbReference type="NCBI Taxonomy" id="210143"/>
    <lineage>
        <taxon>Eukaryota</taxon>
        <taxon>Viridiplantae</taxon>
        <taxon>Streptophyta</taxon>
        <taxon>Embryophyta</taxon>
        <taxon>Tracheophyta</taxon>
        <taxon>Spermatophyta</taxon>
        <taxon>Magnoliopsida</taxon>
        <taxon>eudicotyledons</taxon>
        <taxon>Gunneridae</taxon>
        <taxon>Pentapetalae</taxon>
        <taxon>rosids</taxon>
        <taxon>malvids</taxon>
        <taxon>Malvales</taxon>
        <taxon>Malvaceae</taxon>
        <taxon>Grewioideae</taxon>
        <taxon>Apeibeae</taxon>
        <taxon>Corchorus</taxon>
    </lineage>
</organism>
<sequence>MEASESLDAAIFNLSPRNHKTPLNGGV</sequence>
<dbReference type="Proteomes" id="UP000188268">
    <property type="component" value="Unassembled WGS sequence"/>
</dbReference>
<proteinExistence type="predicted"/>
<reference evidence="1 2" key="1">
    <citation type="submission" date="2013-09" db="EMBL/GenBank/DDBJ databases">
        <title>Corchorus capsularis genome sequencing.</title>
        <authorList>
            <person name="Alam M."/>
            <person name="Haque M.S."/>
            <person name="Islam M.S."/>
            <person name="Emdad E.M."/>
            <person name="Islam M.M."/>
            <person name="Ahmed B."/>
            <person name="Halim A."/>
            <person name="Hossen Q.M.M."/>
            <person name="Hossain M.Z."/>
            <person name="Ahmed R."/>
            <person name="Khan M.M."/>
            <person name="Islam R."/>
            <person name="Rashid M.M."/>
            <person name="Khan S.A."/>
            <person name="Rahman M.S."/>
            <person name="Alam M."/>
        </authorList>
    </citation>
    <scope>NUCLEOTIDE SEQUENCE [LARGE SCALE GENOMIC DNA]</scope>
    <source>
        <strain evidence="2">cv. CVL-1</strain>
        <tissue evidence="1">Whole seedling</tissue>
    </source>
</reference>
<keyword evidence="2" id="KW-1185">Reference proteome</keyword>
<dbReference type="Gramene" id="OMO75665">
    <property type="protein sequence ID" value="OMO75665"/>
    <property type="gene ID" value="CCACVL1_16088"/>
</dbReference>
<accession>A0A1R3HZ83</accession>
<gene>
    <name evidence="1" type="ORF">CCACVL1_16088</name>
</gene>
<name>A0A1R3HZ83_COCAP</name>
<evidence type="ECO:0000313" key="1">
    <source>
        <dbReference type="EMBL" id="OMO75665.1"/>
    </source>
</evidence>
<dbReference type="AlphaFoldDB" id="A0A1R3HZ83"/>
<comment type="caution">
    <text evidence="1">The sequence shown here is derived from an EMBL/GenBank/DDBJ whole genome shotgun (WGS) entry which is preliminary data.</text>
</comment>
<evidence type="ECO:0000313" key="2">
    <source>
        <dbReference type="Proteomes" id="UP000188268"/>
    </source>
</evidence>